<evidence type="ECO:0000313" key="1">
    <source>
        <dbReference type="EMBL" id="KKN73694.1"/>
    </source>
</evidence>
<reference evidence="1" key="1">
    <citation type="journal article" date="2015" name="Nature">
        <title>Complex archaea that bridge the gap between prokaryotes and eukaryotes.</title>
        <authorList>
            <person name="Spang A."/>
            <person name="Saw J.H."/>
            <person name="Jorgensen S.L."/>
            <person name="Zaremba-Niedzwiedzka K."/>
            <person name="Martijn J."/>
            <person name="Lind A.E."/>
            <person name="van Eijk R."/>
            <person name="Schleper C."/>
            <person name="Guy L."/>
            <person name="Ettema T.J."/>
        </authorList>
    </citation>
    <scope>NUCLEOTIDE SEQUENCE</scope>
</reference>
<gene>
    <name evidence="1" type="ORF">LCGC14_0398070</name>
</gene>
<organism evidence="1">
    <name type="scientific">marine sediment metagenome</name>
    <dbReference type="NCBI Taxonomy" id="412755"/>
    <lineage>
        <taxon>unclassified sequences</taxon>
        <taxon>metagenomes</taxon>
        <taxon>ecological metagenomes</taxon>
    </lineage>
</organism>
<protein>
    <submittedName>
        <fullName evidence="1">Uncharacterized protein</fullName>
    </submittedName>
</protein>
<sequence length="43" mass="4457">MKAFITAIVALVVLAAGMNFALDNAGFSAAEQTSSDRNVRLGD</sequence>
<dbReference type="AlphaFoldDB" id="A0A0F9T395"/>
<proteinExistence type="predicted"/>
<dbReference type="EMBL" id="LAZR01000339">
    <property type="protein sequence ID" value="KKN73694.1"/>
    <property type="molecule type" value="Genomic_DNA"/>
</dbReference>
<name>A0A0F9T395_9ZZZZ</name>
<comment type="caution">
    <text evidence="1">The sequence shown here is derived from an EMBL/GenBank/DDBJ whole genome shotgun (WGS) entry which is preliminary data.</text>
</comment>
<accession>A0A0F9T395</accession>